<proteinExistence type="inferred from homology"/>
<dbReference type="AlphaFoldDB" id="A0A5C7IB95"/>
<evidence type="ECO:0000256" key="7">
    <source>
        <dbReference type="ARBA" id="ARBA00022737"/>
    </source>
</evidence>
<keyword evidence="16" id="KW-1185">Reference proteome</keyword>
<dbReference type="Proteomes" id="UP000323000">
    <property type="component" value="Chromosome 3"/>
</dbReference>
<keyword evidence="3" id="KW-1003">Cell membrane</keyword>
<dbReference type="EMBL" id="VAHF01000003">
    <property type="protein sequence ID" value="TXG65962.1"/>
    <property type="molecule type" value="Genomic_DNA"/>
</dbReference>
<feature type="domain" description="Leucine-rich repeat-containing N-terminal plant-type" evidence="14">
    <location>
        <begin position="34"/>
        <end position="71"/>
    </location>
</feature>
<accession>A0A5C7IB95</accession>
<keyword evidence="4" id="KW-0433">Leucine-rich repeat</keyword>
<keyword evidence="7" id="KW-0677">Repeat</keyword>
<evidence type="ECO:0000256" key="8">
    <source>
        <dbReference type="ARBA" id="ARBA00022989"/>
    </source>
</evidence>
<gene>
    <name evidence="15" type="ORF">EZV62_007237</name>
</gene>
<dbReference type="Gene3D" id="3.80.10.10">
    <property type="entry name" value="Ribonuclease Inhibitor"/>
    <property type="match status" value="4"/>
</dbReference>
<feature type="signal peptide" evidence="13">
    <location>
        <begin position="1"/>
        <end position="24"/>
    </location>
</feature>
<keyword evidence="10" id="KW-0675">Receptor</keyword>
<feature type="chain" id="PRO_5022907125" description="Leucine-rich repeat-containing N-terminal plant-type domain-containing protein" evidence="13">
    <location>
        <begin position="25"/>
        <end position="734"/>
    </location>
</feature>
<dbReference type="OrthoDB" id="676979at2759"/>
<evidence type="ECO:0000313" key="16">
    <source>
        <dbReference type="Proteomes" id="UP000323000"/>
    </source>
</evidence>
<evidence type="ECO:0000256" key="12">
    <source>
        <dbReference type="SAM" id="Phobius"/>
    </source>
</evidence>
<dbReference type="PROSITE" id="PS51450">
    <property type="entry name" value="LRR"/>
    <property type="match status" value="1"/>
</dbReference>
<protein>
    <recommendedName>
        <fullName evidence="14">Leucine-rich repeat-containing N-terminal plant-type domain-containing protein</fullName>
    </recommendedName>
</protein>
<dbReference type="Pfam" id="PF08263">
    <property type="entry name" value="LRRNT_2"/>
    <property type="match status" value="1"/>
</dbReference>
<keyword evidence="11" id="KW-0325">Glycoprotein</keyword>
<name>A0A5C7IB95_9ROSI</name>
<evidence type="ECO:0000256" key="13">
    <source>
        <dbReference type="SAM" id="SignalP"/>
    </source>
</evidence>
<evidence type="ECO:0000256" key="2">
    <source>
        <dbReference type="ARBA" id="ARBA00009592"/>
    </source>
</evidence>
<dbReference type="Pfam" id="PF13855">
    <property type="entry name" value="LRR_8"/>
    <property type="match status" value="2"/>
</dbReference>
<dbReference type="InterPro" id="IPR051809">
    <property type="entry name" value="Plant_receptor-like_S/T_kinase"/>
</dbReference>
<dbReference type="InterPro" id="IPR001611">
    <property type="entry name" value="Leu-rich_rpt"/>
</dbReference>
<evidence type="ECO:0000256" key="6">
    <source>
        <dbReference type="ARBA" id="ARBA00022729"/>
    </source>
</evidence>
<dbReference type="InterPro" id="IPR013210">
    <property type="entry name" value="LRR_N_plant-typ"/>
</dbReference>
<evidence type="ECO:0000259" key="14">
    <source>
        <dbReference type="Pfam" id="PF08263"/>
    </source>
</evidence>
<comment type="similarity">
    <text evidence="2">Belongs to the RLP family.</text>
</comment>
<keyword evidence="5 12" id="KW-0812">Transmembrane</keyword>
<dbReference type="PRINTS" id="PR00019">
    <property type="entry name" value="LEURICHRPT"/>
</dbReference>
<evidence type="ECO:0000256" key="11">
    <source>
        <dbReference type="ARBA" id="ARBA00023180"/>
    </source>
</evidence>
<dbReference type="SUPFAM" id="SSF52058">
    <property type="entry name" value="L domain-like"/>
    <property type="match status" value="2"/>
</dbReference>
<dbReference type="GO" id="GO:0005886">
    <property type="term" value="C:plasma membrane"/>
    <property type="evidence" value="ECO:0007669"/>
    <property type="project" value="UniProtKB-SubCell"/>
</dbReference>
<evidence type="ECO:0000256" key="1">
    <source>
        <dbReference type="ARBA" id="ARBA00004251"/>
    </source>
</evidence>
<keyword evidence="8 12" id="KW-1133">Transmembrane helix</keyword>
<dbReference type="PANTHER" id="PTHR27008">
    <property type="entry name" value="OS04G0122200 PROTEIN"/>
    <property type="match status" value="1"/>
</dbReference>
<comment type="caution">
    <text evidence="15">The sequence shown here is derived from an EMBL/GenBank/DDBJ whole genome shotgun (WGS) entry which is preliminary data.</text>
</comment>
<evidence type="ECO:0000256" key="10">
    <source>
        <dbReference type="ARBA" id="ARBA00023170"/>
    </source>
</evidence>
<evidence type="ECO:0000256" key="9">
    <source>
        <dbReference type="ARBA" id="ARBA00023136"/>
    </source>
</evidence>
<dbReference type="PANTHER" id="PTHR27008:SF507">
    <property type="entry name" value="LEUCINE-RICH REPEAT-CONTAINING N-TERMINAL PLANT-TYPE DOMAIN-CONTAINING PROTEIN"/>
    <property type="match status" value="1"/>
</dbReference>
<comment type="subcellular location">
    <subcellularLocation>
        <location evidence="1">Cell membrane</location>
        <topology evidence="1">Single-pass type I membrane protein</topology>
    </subcellularLocation>
</comment>
<feature type="transmembrane region" description="Helical" evidence="12">
    <location>
        <begin position="686"/>
        <end position="710"/>
    </location>
</feature>
<keyword evidence="9 12" id="KW-0472">Membrane</keyword>
<sequence>MVGLIPMTCLRWAFFACFVCSSLGLQTLSQSCDPSDLLALKEFAGNLTNGSIITSWSNNNSVCCQWDGVVCGNEGNNDSVASRVTMLILPNKGLKGIISSSLGRLDKLKLLDLSSNHFEGVLPVELVNLKQLEVLDLSHNMLTGRVSQVLSGLKMIRSLNVSSNSFSGDLLELGGFPNLAVFNVSNNSFTGMLNSKIWSASNGTEILDLSMNHFVGSLEFEGLANCSSSIKELHLDVNSLSGHLPDSLYSFSSLQQLSLSENYFSGQLSKELSKLTSLKNLIIFENHFSGELPNVFGNLTELEFFIANSNSFSGPLPLSLALCSKLHVLDVRNNSLSGSIDLNFTGLPSLGTLVLSCNHFSGPLPISLVDCHQLKIVNLARNGFTGQVPESFAKLKSLTFLSLSNNSFVDLFRALSVLQQCKNLTTLILSMNFIGEEIPNNVSGFESLIVLGLANCGLKGHIPVWLSSSNKLQFLDLSWNHLDGSIPPWIGSMDDLFYLDLSNNSLTGEIPKNLTELKSLILSSNHTYSAGIPTIFKNHLQYKQASSFPPSIVLRNNMINGTIPPEVRRWKQLHVLDLSRNNISGIIPSSISEIGNLEVLDLSSNDLIGSIPASFVELTFLSKFNVAYNHLHGGVPTGGQFDTFPASSFDGNQGLCREIDLPCGSSIVPEPVIPPQLEELESPFAFGWKVVLIGYGTGLIIGLVLGYIFCTSKYEWFEKIYRMRLKRVEIRRAR</sequence>
<organism evidence="15 16">
    <name type="scientific">Acer yangbiense</name>
    <dbReference type="NCBI Taxonomy" id="1000413"/>
    <lineage>
        <taxon>Eukaryota</taxon>
        <taxon>Viridiplantae</taxon>
        <taxon>Streptophyta</taxon>
        <taxon>Embryophyta</taxon>
        <taxon>Tracheophyta</taxon>
        <taxon>Spermatophyta</taxon>
        <taxon>Magnoliopsida</taxon>
        <taxon>eudicotyledons</taxon>
        <taxon>Gunneridae</taxon>
        <taxon>Pentapetalae</taxon>
        <taxon>rosids</taxon>
        <taxon>malvids</taxon>
        <taxon>Sapindales</taxon>
        <taxon>Sapindaceae</taxon>
        <taxon>Hippocastanoideae</taxon>
        <taxon>Acereae</taxon>
        <taxon>Acer</taxon>
    </lineage>
</organism>
<dbReference type="FunFam" id="3.80.10.10:FF:000129">
    <property type="entry name" value="Leucine-rich repeat receptor-like kinase"/>
    <property type="match status" value="1"/>
</dbReference>
<dbReference type="InterPro" id="IPR032675">
    <property type="entry name" value="LRR_dom_sf"/>
</dbReference>
<keyword evidence="6 13" id="KW-0732">Signal</keyword>
<reference evidence="16" key="1">
    <citation type="journal article" date="2019" name="Gigascience">
        <title>De novo genome assembly of the endangered Acer yangbiense, a plant species with extremely small populations endemic to Yunnan Province, China.</title>
        <authorList>
            <person name="Yang J."/>
            <person name="Wariss H.M."/>
            <person name="Tao L."/>
            <person name="Zhang R."/>
            <person name="Yun Q."/>
            <person name="Hollingsworth P."/>
            <person name="Dao Z."/>
            <person name="Luo G."/>
            <person name="Guo H."/>
            <person name="Ma Y."/>
            <person name="Sun W."/>
        </authorList>
    </citation>
    <scope>NUCLEOTIDE SEQUENCE [LARGE SCALE GENOMIC DNA]</scope>
    <source>
        <strain evidence="16">cv. Malutang</strain>
    </source>
</reference>
<dbReference type="FunFam" id="3.80.10.10:FF:000041">
    <property type="entry name" value="LRR receptor-like serine/threonine-protein kinase ERECTA"/>
    <property type="match status" value="1"/>
</dbReference>
<evidence type="ECO:0000256" key="5">
    <source>
        <dbReference type="ARBA" id="ARBA00022692"/>
    </source>
</evidence>
<evidence type="ECO:0000256" key="4">
    <source>
        <dbReference type="ARBA" id="ARBA00022614"/>
    </source>
</evidence>
<dbReference type="SMART" id="SM00369">
    <property type="entry name" value="LRR_TYP"/>
    <property type="match status" value="6"/>
</dbReference>
<evidence type="ECO:0000256" key="3">
    <source>
        <dbReference type="ARBA" id="ARBA00022475"/>
    </source>
</evidence>
<dbReference type="Pfam" id="PF00560">
    <property type="entry name" value="LRR_1"/>
    <property type="match status" value="5"/>
</dbReference>
<dbReference type="InterPro" id="IPR003591">
    <property type="entry name" value="Leu-rich_rpt_typical-subtyp"/>
</dbReference>
<evidence type="ECO:0000313" key="15">
    <source>
        <dbReference type="EMBL" id="TXG65962.1"/>
    </source>
</evidence>
<dbReference type="FunFam" id="3.80.10.10:FF:000213">
    <property type="entry name" value="Tyrosine-sulfated glycopeptide receptor 1"/>
    <property type="match status" value="1"/>
</dbReference>